<evidence type="ECO:0000313" key="3">
    <source>
        <dbReference type="Proteomes" id="UP000254208"/>
    </source>
</evidence>
<sequence length="44" mass="5056">MTQAHKQQYKYKVTGDSFKAKSNNDLKVIIPVIVFATIYLLARI</sequence>
<keyword evidence="1" id="KW-1133">Transmembrane helix</keyword>
<dbReference type="AlphaFoldDB" id="A0A379FVE4"/>
<gene>
    <name evidence="2" type="ORF">NCTC11801_03722</name>
</gene>
<proteinExistence type="predicted"/>
<keyword evidence="1" id="KW-0472">Membrane</keyword>
<dbReference type="Proteomes" id="UP000254208">
    <property type="component" value="Unassembled WGS sequence"/>
</dbReference>
<feature type="transmembrane region" description="Helical" evidence="1">
    <location>
        <begin position="26"/>
        <end position="42"/>
    </location>
</feature>
<evidence type="ECO:0000256" key="1">
    <source>
        <dbReference type="SAM" id="Phobius"/>
    </source>
</evidence>
<organism evidence="2 3">
    <name type="scientific">Providencia rettgeri</name>
    <dbReference type="NCBI Taxonomy" id="587"/>
    <lineage>
        <taxon>Bacteria</taxon>
        <taxon>Pseudomonadati</taxon>
        <taxon>Pseudomonadota</taxon>
        <taxon>Gammaproteobacteria</taxon>
        <taxon>Enterobacterales</taxon>
        <taxon>Morganellaceae</taxon>
        <taxon>Providencia</taxon>
    </lineage>
</organism>
<dbReference type="EMBL" id="UGTZ01000001">
    <property type="protein sequence ID" value="SUC32720.1"/>
    <property type="molecule type" value="Genomic_DNA"/>
</dbReference>
<name>A0A379FVE4_PRORE</name>
<evidence type="ECO:0000313" key="2">
    <source>
        <dbReference type="EMBL" id="SUC32720.1"/>
    </source>
</evidence>
<reference evidence="2 3" key="1">
    <citation type="submission" date="2018-06" db="EMBL/GenBank/DDBJ databases">
        <authorList>
            <consortium name="Pathogen Informatics"/>
            <person name="Doyle S."/>
        </authorList>
    </citation>
    <scope>NUCLEOTIDE SEQUENCE [LARGE SCALE GENOMIC DNA]</scope>
    <source>
        <strain evidence="2 3">NCTC11801</strain>
    </source>
</reference>
<protein>
    <submittedName>
        <fullName evidence="2">Uncharacterized protein</fullName>
    </submittedName>
</protein>
<dbReference type="RefSeq" id="WP_267751015.1">
    <property type="nucleotide sequence ID" value="NZ_JAAQOH010000001.1"/>
</dbReference>
<keyword evidence="1" id="KW-0812">Transmembrane</keyword>
<accession>A0A379FVE4</accession>